<dbReference type="InterPro" id="IPR001138">
    <property type="entry name" value="Zn2Cys6_DnaBD"/>
</dbReference>
<gene>
    <name evidence="4" type="ORF">CSOL1703_00012372</name>
</gene>
<dbReference type="PANTHER" id="PTHR37534">
    <property type="entry name" value="TRANSCRIPTIONAL ACTIVATOR PROTEIN UGA3"/>
    <property type="match status" value="1"/>
</dbReference>
<evidence type="ECO:0000313" key="5">
    <source>
        <dbReference type="Proteomes" id="UP000775872"/>
    </source>
</evidence>
<dbReference type="EMBL" id="CABFOC020000013">
    <property type="protein sequence ID" value="CAH0045741.1"/>
    <property type="molecule type" value="Genomic_DNA"/>
</dbReference>
<sequence length="503" mass="56980">MDPAKPKKACYHCMKQRIKCDLTLPKCLKCAKKGLECPGYGIRYRFYDDNTTVLSEKSHQAASITPARDWKWVDDTRRKRARVQRQSVSDTAGSTSTELEHQDTIASQILPATELTLVARSHYTHISQIHQDADYLDPNHSGGELAPPAPARPLCNLHPKMRLFFHHFMLMYDDEGNGYRHQILPLATSDPMVARAVCVVAAFHLSWWMPQLRLPAESCRAAIISRLTASSFDLNDQTWATIILLIMADLVTGHEHAIVLYKMLAAFLDARTQVKSQGESSRASQLEGFLHYQSQMLSFFANPVLSESKALTGYGQVLGNPLESFEQYAPRRRHALEQYPPAYDEAQSPRHSLGDSTTQLYGEIVREATQIYIHRARIEEEARNSKSQSTTTTPQVQVEHNLVSTTAIPTTSCRIARMRRLLEQVDPSSPGAHTIAWPAFMAASEASKEEDRQFFCATLERVWASTRYANVLRGLNALPMIWERQRHGERWTTVLPQLKTFVM</sequence>
<dbReference type="GO" id="GO:0045944">
    <property type="term" value="P:positive regulation of transcription by RNA polymerase II"/>
    <property type="evidence" value="ECO:0007669"/>
    <property type="project" value="TreeGrafter"/>
</dbReference>
<dbReference type="AlphaFoldDB" id="A0A9N9W5F2"/>
<reference evidence="4" key="1">
    <citation type="submission" date="2021-10" db="EMBL/GenBank/DDBJ databases">
        <authorList>
            <person name="Piombo E."/>
        </authorList>
    </citation>
    <scope>NUCLEOTIDE SEQUENCE</scope>
</reference>
<dbReference type="GO" id="GO:0005634">
    <property type="term" value="C:nucleus"/>
    <property type="evidence" value="ECO:0007669"/>
    <property type="project" value="UniProtKB-SubCell"/>
</dbReference>
<dbReference type="GO" id="GO:0008270">
    <property type="term" value="F:zinc ion binding"/>
    <property type="evidence" value="ECO:0007669"/>
    <property type="project" value="InterPro"/>
</dbReference>
<dbReference type="Gene3D" id="4.10.240.10">
    <property type="entry name" value="Zn(2)-C6 fungal-type DNA-binding domain"/>
    <property type="match status" value="1"/>
</dbReference>
<dbReference type="Pfam" id="PF00172">
    <property type="entry name" value="Zn_clus"/>
    <property type="match status" value="1"/>
</dbReference>
<dbReference type="SUPFAM" id="SSF57701">
    <property type="entry name" value="Zn2/Cys6 DNA-binding domain"/>
    <property type="match status" value="1"/>
</dbReference>
<dbReference type="CDD" id="cd00067">
    <property type="entry name" value="GAL4"/>
    <property type="match status" value="1"/>
</dbReference>
<organism evidence="4 5">
    <name type="scientific">Clonostachys solani</name>
    <dbReference type="NCBI Taxonomy" id="160281"/>
    <lineage>
        <taxon>Eukaryota</taxon>
        <taxon>Fungi</taxon>
        <taxon>Dikarya</taxon>
        <taxon>Ascomycota</taxon>
        <taxon>Pezizomycotina</taxon>
        <taxon>Sordariomycetes</taxon>
        <taxon>Hypocreomycetidae</taxon>
        <taxon>Hypocreales</taxon>
        <taxon>Bionectriaceae</taxon>
        <taxon>Clonostachys</taxon>
    </lineage>
</organism>
<comment type="caution">
    <text evidence="4">The sequence shown here is derived from an EMBL/GenBank/DDBJ whole genome shotgun (WGS) entry which is preliminary data.</text>
</comment>
<dbReference type="Proteomes" id="UP000775872">
    <property type="component" value="Unassembled WGS sequence"/>
</dbReference>
<dbReference type="GO" id="GO:0000976">
    <property type="term" value="F:transcription cis-regulatory region binding"/>
    <property type="evidence" value="ECO:0007669"/>
    <property type="project" value="TreeGrafter"/>
</dbReference>
<keyword evidence="5" id="KW-1185">Reference proteome</keyword>
<dbReference type="OrthoDB" id="5386330at2759"/>
<dbReference type="PANTHER" id="PTHR37534:SF17">
    <property type="entry name" value="ZN(2)-C6 FUNGAL-TYPE DOMAIN-CONTAINING PROTEIN"/>
    <property type="match status" value="1"/>
</dbReference>
<accession>A0A9N9W5F2</accession>
<evidence type="ECO:0000256" key="1">
    <source>
        <dbReference type="ARBA" id="ARBA00004123"/>
    </source>
</evidence>
<dbReference type="GO" id="GO:0000981">
    <property type="term" value="F:DNA-binding transcription factor activity, RNA polymerase II-specific"/>
    <property type="evidence" value="ECO:0007669"/>
    <property type="project" value="InterPro"/>
</dbReference>
<comment type="subcellular location">
    <subcellularLocation>
        <location evidence="1">Nucleus</location>
    </subcellularLocation>
</comment>
<proteinExistence type="predicted"/>
<name>A0A9N9W5F2_9HYPO</name>
<evidence type="ECO:0000256" key="2">
    <source>
        <dbReference type="ARBA" id="ARBA00023242"/>
    </source>
</evidence>
<keyword evidence="2" id="KW-0539">Nucleus</keyword>
<dbReference type="InterPro" id="IPR021858">
    <property type="entry name" value="Fun_TF"/>
</dbReference>
<evidence type="ECO:0000313" key="4">
    <source>
        <dbReference type="EMBL" id="CAH0045741.1"/>
    </source>
</evidence>
<dbReference type="Pfam" id="PF11951">
    <property type="entry name" value="Fungal_trans_2"/>
    <property type="match status" value="2"/>
</dbReference>
<dbReference type="PROSITE" id="PS50048">
    <property type="entry name" value="ZN2_CY6_FUNGAL_2"/>
    <property type="match status" value="1"/>
</dbReference>
<dbReference type="InterPro" id="IPR036864">
    <property type="entry name" value="Zn2-C6_fun-type_DNA-bd_sf"/>
</dbReference>
<protein>
    <recommendedName>
        <fullName evidence="3">Zn(2)-C6 fungal-type domain-containing protein</fullName>
    </recommendedName>
</protein>
<evidence type="ECO:0000259" key="3">
    <source>
        <dbReference type="PROSITE" id="PS50048"/>
    </source>
</evidence>
<dbReference type="SMART" id="SM00066">
    <property type="entry name" value="GAL4"/>
    <property type="match status" value="1"/>
</dbReference>
<feature type="domain" description="Zn(2)-C6 fungal-type" evidence="3">
    <location>
        <begin position="9"/>
        <end position="37"/>
    </location>
</feature>